<proteinExistence type="predicted"/>
<dbReference type="Proteomes" id="UP000663845">
    <property type="component" value="Unassembled WGS sequence"/>
</dbReference>
<protein>
    <submittedName>
        <fullName evidence="2">Uncharacterized protein</fullName>
    </submittedName>
</protein>
<evidence type="ECO:0000313" key="2">
    <source>
        <dbReference type="EMBL" id="CAF1318515.1"/>
    </source>
</evidence>
<evidence type="ECO:0000313" key="4">
    <source>
        <dbReference type="Proteomes" id="UP000663845"/>
    </source>
</evidence>
<sequence length="95" mass="11065">MIAKFYCLLLLITFIISSVSSRTIQDTTTTVSEVIHLNIHENSYSAEDKYKLINECVQKCMENNPKQPQQGKANVFSTGRDNCIQLQCRFYQRRR</sequence>
<evidence type="ECO:0000256" key="1">
    <source>
        <dbReference type="SAM" id="SignalP"/>
    </source>
</evidence>
<dbReference type="EMBL" id="CAJOAZ010004524">
    <property type="protein sequence ID" value="CAF4063255.1"/>
    <property type="molecule type" value="Genomic_DNA"/>
</dbReference>
<feature type="chain" id="PRO_5036227377" evidence="1">
    <location>
        <begin position="22"/>
        <end position="95"/>
    </location>
</feature>
<feature type="signal peptide" evidence="1">
    <location>
        <begin position="1"/>
        <end position="21"/>
    </location>
</feature>
<name>A0A815F4C1_9BILA</name>
<evidence type="ECO:0000313" key="3">
    <source>
        <dbReference type="EMBL" id="CAF4063255.1"/>
    </source>
</evidence>
<dbReference type="EMBL" id="CAJNOG010000623">
    <property type="protein sequence ID" value="CAF1318515.1"/>
    <property type="molecule type" value="Genomic_DNA"/>
</dbReference>
<dbReference type="Proteomes" id="UP000663844">
    <property type="component" value="Unassembled WGS sequence"/>
</dbReference>
<gene>
    <name evidence="2" type="ORF">JYZ213_LOCUS33266</name>
    <name evidence="3" type="ORF">OXD698_LOCUS33261</name>
</gene>
<organism evidence="2 4">
    <name type="scientific">Adineta steineri</name>
    <dbReference type="NCBI Taxonomy" id="433720"/>
    <lineage>
        <taxon>Eukaryota</taxon>
        <taxon>Metazoa</taxon>
        <taxon>Spiralia</taxon>
        <taxon>Gnathifera</taxon>
        <taxon>Rotifera</taxon>
        <taxon>Eurotatoria</taxon>
        <taxon>Bdelloidea</taxon>
        <taxon>Adinetida</taxon>
        <taxon>Adinetidae</taxon>
        <taxon>Adineta</taxon>
    </lineage>
</organism>
<reference evidence="2" key="1">
    <citation type="submission" date="2021-02" db="EMBL/GenBank/DDBJ databases">
        <authorList>
            <person name="Nowell W R."/>
        </authorList>
    </citation>
    <scope>NUCLEOTIDE SEQUENCE</scope>
</reference>
<comment type="caution">
    <text evidence="2">The sequence shown here is derived from an EMBL/GenBank/DDBJ whole genome shotgun (WGS) entry which is preliminary data.</text>
</comment>
<accession>A0A815F4C1</accession>
<dbReference type="AlphaFoldDB" id="A0A815F4C1"/>
<keyword evidence="1" id="KW-0732">Signal</keyword>